<evidence type="ECO:0000256" key="4">
    <source>
        <dbReference type="ARBA" id="ARBA00022605"/>
    </source>
</evidence>
<gene>
    <name evidence="9 14" type="primary">proC</name>
    <name evidence="14" type="ORF">K8V01_00850</name>
</gene>
<dbReference type="HAMAP" id="MF_01925">
    <property type="entry name" value="P5C_reductase"/>
    <property type="match status" value="1"/>
</dbReference>
<evidence type="ECO:0000256" key="10">
    <source>
        <dbReference type="NCBIfam" id="TIGR00112"/>
    </source>
</evidence>
<evidence type="ECO:0000256" key="9">
    <source>
        <dbReference type="HAMAP-Rule" id="MF_01925"/>
    </source>
</evidence>
<dbReference type="GO" id="GO:0004735">
    <property type="term" value="F:pyrroline-5-carboxylate reductase activity"/>
    <property type="evidence" value="ECO:0007669"/>
    <property type="project" value="UniProtKB-UniRule"/>
</dbReference>
<evidence type="ECO:0000259" key="13">
    <source>
        <dbReference type="Pfam" id="PF14748"/>
    </source>
</evidence>
<feature type="domain" description="Pyrroline-5-carboxylate reductase catalytic N-terminal" evidence="12">
    <location>
        <begin position="2"/>
        <end position="94"/>
    </location>
</feature>
<dbReference type="Gene3D" id="3.40.50.720">
    <property type="entry name" value="NAD(P)-binding Rossmann-like Domain"/>
    <property type="match status" value="1"/>
</dbReference>
<keyword evidence="7 9" id="KW-0560">Oxidoreductase</keyword>
<accession>A0A921SRN6</accession>
<evidence type="ECO:0000256" key="8">
    <source>
        <dbReference type="ARBA" id="ARBA00058118"/>
    </source>
</evidence>
<keyword evidence="6 9" id="KW-0521">NADP</keyword>
<sequence length="263" mass="27970">MKLGFIGAGNMSGAILDGVLKGGLLQAEQLWISNHHGDKLERFARLGIHTTTDNCQVVRETDLVILGIKPQMFGQVLPQIAEQAKGKGVLSISPGYSLAWLREQLPGCHVMRAMPNTPLLVGKGCTALVQSGDVPEEIFAAVKAVFSSAGEVFVVPEALIDAVIAAAGSSPAYFFRMADAMVSAGQALGLAPDEALRMAALTMEGSARMLLESGKTAGELKRQVCSPGGTTLAAMTAFDDYRFEEMVNEAMERCVRRSQELGK</sequence>
<comment type="similarity">
    <text evidence="2 9">Belongs to the pyrroline-5-carboxylate reductase family.</text>
</comment>
<dbReference type="PIRSF" id="PIRSF000193">
    <property type="entry name" value="Pyrrol-5-carb_rd"/>
    <property type="match status" value="1"/>
</dbReference>
<evidence type="ECO:0000256" key="2">
    <source>
        <dbReference type="ARBA" id="ARBA00005525"/>
    </source>
</evidence>
<dbReference type="InterPro" id="IPR029036">
    <property type="entry name" value="P5CR_dimer"/>
</dbReference>
<dbReference type="GO" id="GO:0005737">
    <property type="term" value="C:cytoplasm"/>
    <property type="evidence" value="ECO:0007669"/>
    <property type="project" value="UniProtKB-SubCell"/>
</dbReference>
<dbReference type="EC" id="1.5.1.2" evidence="9 10"/>
<keyword evidence="4 9" id="KW-0028">Amino-acid biosynthesis</keyword>
<dbReference type="InterPro" id="IPR028939">
    <property type="entry name" value="P5C_Rdtase_cat_N"/>
</dbReference>
<name>A0A921SRN6_9FIRM</name>
<comment type="caution">
    <text evidence="14">The sequence shown here is derived from an EMBL/GenBank/DDBJ whole genome shotgun (WGS) entry which is preliminary data.</text>
</comment>
<dbReference type="RefSeq" id="WP_294532565.1">
    <property type="nucleotide sequence ID" value="NZ_DYUC01000009.1"/>
</dbReference>
<reference evidence="14" key="2">
    <citation type="submission" date="2021-09" db="EMBL/GenBank/DDBJ databases">
        <authorList>
            <person name="Gilroy R."/>
        </authorList>
    </citation>
    <scope>NUCLEOTIDE SEQUENCE</scope>
    <source>
        <strain evidence="14">CHK179-5677</strain>
    </source>
</reference>
<comment type="pathway">
    <text evidence="9">Amino-acid biosynthesis; L-proline biosynthesis; L-proline from L-glutamate 5-semialdehyde: step 1/1.</text>
</comment>
<protein>
    <recommendedName>
        <fullName evidence="9 10">Pyrroline-5-carboxylate reductase</fullName>
        <shortName evidence="9">P5C reductase</shortName>
        <shortName evidence="9">P5CR</shortName>
        <ecNumber evidence="9 10">1.5.1.2</ecNumber>
    </recommendedName>
    <alternativeName>
        <fullName evidence="9">PCA reductase</fullName>
    </alternativeName>
</protein>
<dbReference type="GO" id="GO:0055129">
    <property type="term" value="P:L-proline biosynthetic process"/>
    <property type="evidence" value="ECO:0007669"/>
    <property type="project" value="UniProtKB-UniRule"/>
</dbReference>
<evidence type="ECO:0000256" key="1">
    <source>
        <dbReference type="ARBA" id="ARBA00004496"/>
    </source>
</evidence>
<dbReference type="Pfam" id="PF03807">
    <property type="entry name" value="F420_oxidored"/>
    <property type="match status" value="1"/>
</dbReference>
<dbReference type="PANTHER" id="PTHR11645:SF0">
    <property type="entry name" value="PYRROLINE-5-CARBOXYLATE REDUCTASE 3"/>
    <property type="match status" value="1"/>
</dbReference>
<dbReference type="Pfam" id="PF14748">
    <property type="entry name" value="P5CR_dimer"/>
    <property type="match status" value="1"/>
</dbReference>
<proteinExistence type="inferred from homology"/>
<feature type="binding site" evidence="11">
    <location>
        <begin position="6"/>
        <end position="11"/>
    </location>
    <ligand>
        <name>NADP(+)</name>
        <dbReference type="ChEBI" id="CHEBI:58349"/>
    </ligand>
</feature>
<dbReference type="FunFam" id="3.40.50.720:FF:000190">
    <property type="entry name" value="Pyrroline-5-carboxylate reductase"/>
    <property type="match status" value="1"/>
</dbReference>
<dbReference type="InterPro" id="IPR000304">
    <property type="entry name" value="Pyrroline-COOH_reductase"/>
</dbReference>
<feature type="domain" description="Pyrroline-5-carboxylate reductase dimerisation" evidence="13">
    <location>
        <begin position="157"/>
        <end position="261"/>
    </location>
</feature>
<dbReference type="SUPFAM" id="SSF48179">
    <property type="entry name" value="6-phosphogluconate dehydrogenase C-terminal domain-like"/>
    <property type="match status" value="1"/>
</dbReference>
<comment type="catalytic activity">
    <reaction evidence="9">
        <text>L-proline + NAD(+) = (S)-1-pyrroline-5-carboxylate + NADH + 2 H(+)</text>
        <dbReference type="Rhea" id="RHEA:14105"/>
        <dbReference type="ChEBI" id="CHEBI:15378"/>
        <dbReference type="ChEBI" id="CHEBI:17388"/>
        <dbReference type="ChEBI" id="CHEBI:57540"/>
        <dbReference type="ChEBI" id="CHEBI:57945"/>
        <dbReference type="ChEBI" id="CHEBI:60039"/>
        <dbReference type="EC" id="1.5.1.2"/>
    </reaction>
</comment>
<evidence type="ECO:0000256" key="5">
    <source>
        <dbReference type="ARBA" id="ARBA00022650"/>
    </source>
</evidence>
<evidence type="ECO:0000256" key="7">
    <source>
        <dbReference type="ARBA" id="ARBA00023002"/>
    </source>
</evidence>
<dbReference type="Gene3D" id="1.10.3730.10">
    <property type="entry name" value="ProC C-terminal domain-like"/>
    <property type="match status" value="1"/>
</dbReference>
<comment type="function">
    <text evidence="8 9">Catalyzes the reduction of 1-pyrroline-5-carboxylate (PCA) to L-proline.</text>
</comment>
<organism evidence="14 15">
    <name type="scientific">Pseudoflavonifractor capillosus</name>
    <dbReference type="NCBI Taxonomy" id="106588"/>
    <lineage>
        <taxon>Bacteria</taxon>
        <taxon>Bacillati</taxon>
        <taxon>Bacillota</taxon>
        <taxon>Clostridia</taxon>
        <taxon>Eubacteriales</taxon>
        <taxon>Oscillospiraceae</taxon>
        <taxon>Pseudoflavonifractor</taxon>
    </lineage>
</organism>
<keyword evidence="3 9" id="KW-0963">Cytoplasm</keyword>
<comment type="catalytic activity">
    <reaction evidence="9">
        <text>L-proline + NADP(+) = (S)-1-pyrroline-5-carboxylate + NADPH + 2 H(+)</text>
        <dbReference type="Rhea" id="RHEA:14109"/>
        <dbReference type="ChEBI" id="CHEBI:15378"/>
        <dbReference type="ChEBI" id="CHEBI:17388"/>
        <dbReference type="ChEBI" id="CHEBI:57783"/>
        <dbReference type="ChEBI" id="CHEBI:58349"/>
        <dbReference type="ChEBI" id="CHEBI:60039"/>
        <dbReference type="EC" id="1.5.1.2"/>
    </reaction>
</comment>
<evidence type="ECO:0000313" key="14">
    <source>
        <dbReference type="EMBL" id="HJG85567.1"/>
    </source>
</evidence>
<dbReference type="Proteomes" id="UP000760668">
    <property type="component" value="Unassembled WGS sequence"/>
</dbReference>
<dbReference type="InterPro" id="IPR008927">
    <property type="entry name" value="6-PGluconate_DH-like_C_sf"/>
</dbReference>
<dbReference type="NCBIfam" id="TIGR00112">
    <property type="entry name" value="proC"/>
    <property type="match status" value="1"/>
</dbReference>
<dbReference type="PANTHER" id="PTHR11645">
    <property type="entry name" value="PYRROLINE-5-CARBOXYLATE REDUCTASE"/>
    <property type="match status" value="1"/>
</dbReference>
<evidence type="ECO:0000313" key="15">
    <source>
        <dbReference type="Proteomes" id="UP000760668"/>
    </source>
</evidence>
<dbReference type="SUPFAM" id="SSF51735">
    <property type="entry name" value="NAD(P)-binding Rossmann-fold domains"/>
    <property type="match status" value="1"/>
</dbReference>
<dbReference type="EMBL" id="DYUC01000009">
    <property type="protein sequence ID" value="HJG85567.1"/>
    <property type="molecule type" value="Genomic_DNA"/>
</dbReference>
<keyword evidence="5 9" id="KW-0641">Proline biosynthesis</keyword>
<dbReference type="FunFam" id="1.10.3730.10:FF:000001">
    <property type="entry name" value="Pyrroline-5-carboxylate reductase"/>
    <property type="match status" value="1"/>
</dbReference>
<evidence type="ECO:0000259" key="12">
    <source>
        <dbReference type="Pfam" id="PF03807"/>
    </source>
</evidence>
<dbReference type="InterPro" id="IPR036291">
    <property type="entry name" value="NAD(P)-bd_dom_sf"/>
</dbReference>
<reference evidence="14" key="1">
    <citation type="journal article" date="2021" name="PeerJ">
        <title>Extensive microbial diversity within the chicken gut microbiome revealed by metagenomics and culture.</title>
        <authorList>
            <person name="Gilroy R."/>
            <person name="Ravi A."/>
            <person name="Getino M."/>
            <person name="Pursley I."/>
            <person name="Horton D.L."/>
            <person name="Alikhan N.F."/>
            <person name="Baker D."/>
            <person name="Gharbi K."/>
            <person name="Hall N."/>
            <person name="Watson M."/>
            <person name="Adriaenssens E.M."/>
            <person name="Foster-Nyarko E."/>
            <person name="Jarju S."/>
            <person name="Secka A."/>
            <person name="Antonio M."/>
            <person name="Oren A."/>
            <person name="Chaudhuri R.R."/>
            <person name="La Ragione R."/>
            <person name="Hildebrand F."/>
            <person name="Pallen M.J."/>
        </authorList>
    </citation>
    <scope>NUCLEOTIDE SEQUENCE</scope>
    <source>
        <strain evidence="14">CHK179-5677</strain>
    </source>
</reference>
<evidence type="ECO:0000256" key="11">
    <source>
        <dbReference type="PIRSR" id="PIRSR000193-1"/>
    </source>
</evidence>
<comment type="subcellular location">
    <subcellularLocation>
        <location evidence="1 9">Cytoplasm</location>
    </subcellularLocation>
</comment>
<evidence type="ECO:0000256" key="6">
    <source>
        <dbReference type="ARBA" id="ARBA00022857"/>
    </source>
</evidence>
<evidence type="ECO:0000256" key="3">
    <source>
        <dbReference type="ARBA" id="ARBA00022490"/>
    </source>
</evidence>
<dbReference type="AlphaFoldDB" id="A0A921SRN6"/>
<feature type="binding site" evidence="11">
    <location>
        <position position="54"/>
    </location>
    <ligand>
        <name>NADPH</name>
        <dbReference type="ChEBI" id="CHEBI:57783"/>
    </ligand>
</feature>